<keyword evidence="9" id="KW-1185">Reference proteome</keyword>
<dbReference type="GO" id="GO:0003735">
    <property type="term" value="F:structural constituent of ribosome"/>
    <property type="evidence" value="ECO:0007669"/>
    <property type="project" value="InterPro"/>
</dbReference>
<dbReference type="RefSeq" id="XP_037146707.1">
    <property type="nucleotide sequence ID" value="XM_037290812.1"/>
</dbReference>
<dbReference type="Pfam" id="PF00380">
    <property type="entry name" value="Ribosomal_S9"/>
    <property type="match status" value="1"/>
</dbReference>
<dbReference type="EMBL" id="CP058611">
    <property type="protein sequence ID" value="QLG74982.1"/>
    <property type="molecule type" value="Genomic_DNA"/>
</dbReference>
<evidence type="ECO:0000256" key="3">
    <source>
        <dbReference type="ARBA" id="ARBA00023274"/>
    </source>
</evidence>
<evidence type="ECO:0000256" key="7">
    <source>
        <dbReference type="SAM" id="MobiDB-lite"/>
    </source>
</evidence>
<dbReference type="InterPro" id="IPR000754">
    <property type="entry name" value="Ribosomal_uS9"/>
</dbReference>
<sequence>MMFCRRIFGVSIRNFSASSFTRQEAVSKFPVRTIPKLSTFYSANPHHEYRIDRLESLLRRYVKLPVVPLSQVQADRPSWISMDDYALIGGGTRLKPIQYRQLISLLNKLHSVDPQLTNDEIKSELSPYYKKTKIQAVQTQVKTLDEYGRSVAIGRRKSSVAKVFLTRGQGEILVNGRQLNDYFVKLKDRRSIMYPLDVVNSVTKYNIFAATSGGGPTGQAEAIMNAVAKALVIFNPLLKPRLHKATVLTRDYRHVERKKPGRKKARKMPTWVKR</sequence>
<dbReference type="InterPro" id="IPR023035">
    <property type="entry name" value="Ribosomal_uS9_bac/plastid"/>
</dbReference>
<reference evidence="8 9" key="1">
    <citation type="submission" date="2020-07" db="EMBL/GenBank/DDBJ databases">
        <title>The yeast mating-type switching endonuclease HO is a domesticated member of an unorthodox homing genetic element family.</title>
        <authorList>
            <person name="Coughlan A.Y."/>
            <person name="Lombardi L."/>
            <person name="Braun-Galleani S."/>
            <person name="Martos A.R."/>
            <person name="Galeote V."/>
            <person name="Bigey F."/>
            <person name="Dequin S."/>
            <person name="Byrne K.P."/>
            <person name="Wolfe K.H."/>
        </authorList>
    </citation>
    <scope>NUCLEOTIDE SEQUENCE [LARGE SCALE GENOMIC DNA]</scope>
    <source>
        <strain evidence="8 9">NRRL Y-6702</strain>
    </source>
</reference>
<gene>
    <name evidence="8" type="ORF">HG535_0H03090</name>
</gene>
<feature type="region of interest" description="Disordered" evidence="7">
    <location>
        <begin position="255"/>
        <end position="274"/>
    </location>
</feature>
<dbReference type="GO" id="GO:0005763">
    <property type="term" value="C:mitochondrial small ribosomal subunit"/>
    <property type="evidence" value="ECO:0007669"/>
    <property type="project" value="TreeGrafter"/>
</dbReference>
<evidence type="ECO:0000313" key="9">
    <source>
        <dbReference type="Proteomes" id="UP000509704"/>
    </source>
</evidence>
<keyword evidence="2 6" id="KW-0689">Ribosomal protein</keyword>
<dbReference type="KEGG" id="zmk:HG535_0H03090"/>
<dbReference type="InterPro" id="IPR020574">
    <property type="entry name" value="Ribosomal_uS9_CS"/>
</dbReference>
<dbReference type="GO" id="GO:0003723">
    <property type="term" value="F:RNA binding"/>
    <property type="evidence" value="ECO:0007669"/>
    <property type="project" value="TreeGrafter"/>
</dbReference>
<proteinExistence type="inferred from homology"/>
<keyword evidence="3 6" id="KW-0687">Ribonucleoprotein</keyword>
<protein>
    <recommendedName>
        <fullName evidence="4">Small ribosomal subunit protein uS9m</fullName>
    </recommendedName>
    <alternativeName>
        <fullName evidence="5">37S ribosomal protein S9, mitochondrial</fullName>
    </alternativeName>
</protein>
<dbReference type="NCBIfam" id="NF001099">
    <property type="entry name" value="PRK00132.1"/>
    <property type="match status" value="1"/>
</dbReference>
<evidence type="ECO:0000313" key="8">
    <source>
        <dbReference type="EMBL" id="QLG74982.1"/>
    </source>
</evidence>
<dbReference type="AlphaFoldDB" id="A0A7H9BB55"/>
<dbReference type="GO" id="GO:0006412">
    <property type="term" value="P:translation"/>
    <property type="evidence" value="ECO:0007669"/>
    <property type="project" value="InterPro"/>
</dbReference>
<dbReference type="PANTHER" id="PTHR21569:SF1">
    <property type="entry name" value="SMALL RIBOSOMAL SUBUNIT PROTEIN US9M"/>
    <property type="match status" value="1"/>
</dbReference>
<evidence type="ECO:0000256" key="6">
    <source>
        <dbReference type="RuleBase" id="RU003815"/>
    </source>
</evidence>
<dbReference type="OrthoDB" id="10254627at2759"/>
<evidence type="ECO:0000256" key="2">
    <source>
        <dbReference type="ARBA" id="ARBA00022980"/>
    </source>
</evidence>
<name>A0A7H9BB55_ZYGMR</name>
<dbReference type="InterPro" id="IPR014721">
    <property type="entry name" value="Ribsml_uS5_D2-typ_fold_subgr"/>
</dbReference>
<comment type="similarity">
    <text evidence="1 6">Belongs to the universal ribosomal protein uS9 family.</text>
</comment>
<organism evidence="8 9">
    <name type="scientific">Zygotorulaspora mrakii</name>
    <name type="common">Zygosaccharomyces mrakii</name>
    <dbReference type="NCBI Taxonomy" id="42260"/>
    <lineage>
        <taxon>Eukaryota</taxon>
        <taxon>Fungi</taxon>
        <taxon>Dikarya</taxon>
        <taxon>Ascomycota</taxon>
        <taxon>Saccharomycotina</taxon>
        <taxon>Saccharomycetes</taxon>
        <taxon>Saccharomycetales</taxon>
        <taxon>Saccharomycetaceae</taxon>
        <taxon>Zygotorulaspora</taxon>
    </lineage>
</organism>
<evidence type="ECO:0000256" key="1">
    <source>
        <dbReference type="ARBA" id="ARBA00005251"/>
    </source>
</evidence>
<dbReference type="FunFam" id="3.30.230.10:FF:000001">
    <property type="entry name" value="30S ribosomal protein S9"/>
    <property type="match status" value="1"/>
</dbReference>
<evidence type="ECO:0000256" key="4">
    <source>
        <dbReference type="ARBA" id="ARBA00039318"/>
    </source>
</evidence>
<dbReference type="Gene3D" id="3.30.230.10">
    <property type="match status" value="1"/>
</dbReference>
<dbReference type="PROSITE" id="PS00360">
    <property type="entry name" value="RIBOSOMAL_S9"/>
    <property type="match status" value="1"/>
</dbReference>
<dbReference type="InterPro" id="IPR020568">
    <property type="entry name" value="Ribosomal_Su5_D2-typ_SF"/>
</dbReference>
<evidence type="ECO:0000256" key="5">
    <source>
        <dbReference type="ARBA" id="ARBA00042623"/>
    </source>
</evidence>
<accession>A0A7H9BB55</accession>
<dbReference type="Proteomes" id="UP000509704">
    <property type="component" value="Chromosome 8"/>
</dbReference>
<dbReference type="GeneID" id="59238785"/>
<dbReference type="SUPFAM" id="SSF54211">
    <property type="entry name" value="Ribosomal protein S5 domain 2-like"/>
    <property type="match status" value="1"/>
</dbReference>
<dbReference type="PANTHER" id="PTHR21569">
    <property type="entry name" value="RIBOSOMAL PROTEIN S9"/>
    <property type="match status" value="1"/>
</dbReference>